<comment type="caution">
    <text evidence="2">The sequence shown here is derived from an EMBL/GenBank/DDBJ whole genome shotgun (WGS) entry which is preliminary data.</text>
</comment>
<accession>A0ABV6FH96</accession>
<evidence type="ECO:0000256" key="1">
    <source>
        <dbReference type="SAM" id="SignalP"/>
    </source>
</evidence>
<evidence type="ECO:0000313" key="2">
    <source>
        <dbReference type="EMBL" id="MFC0252704.1"/>
    </source>
</evidence>
<dbReference type="EMBL" id="JBHLWP010000011">
    <property type="protein sequence ID" value="MFC0252704.1"/>
    <property type="molecule type" value="Genomic_DNA"/>
</dbReference>
<dbReference type="RefSeq" id="WP_379679508.1">
    <property type="nucleotide sequence ID" value="NZ_JBHLWP010000011.1"/>
</dbReference>
<evidence type="ECO:0000313" key="3">
    <source>
        <dbReference type="Proteomes" id="UP001589773"/>
    </source>
</evidence>
<sequence>MRMSKVVMCILALGLAACSTPQERAARMQAEMAQLMTVYGPACSQLGYPQNSDQWRNCVLQLSTREELRQIGNAPAVYGGWGSRRWHGGYWGPYW</sequence>
<protein>
    <recommendedName>
        <fullName evidence="4">Lipoprotein</fullName>
    </recommendedName>
</protein>
<feature type="signal peptide" evidence="1">
    <location>
        <begin position="1"/>
        <end position="25"/>
    </location>
</feature>
<reference evidence="2 3" key="1">
    <citation type="submission" date="2024-09" db="EMBL/GenBank/DDBJ databases">
        <authorList>
            <person name="Sun Q."/>
            <person name="Mori K."/>
        </authorList>
    </citation>
    <scope>NUCLEOTIDE SEQUENCE [LARGE SCALE GENOMIC DNA]</scope>
    <source>
        <strain evidence="2 3">CCM 7792</strain>
    </source>
</reference>
<keyword evidence="3" id="KW-1185">Reference proteome</keyword>
<proteinExistence type="predicted"/>
<feature type="chain" id="PRO_5047499026" description="Lipoprotein" evidence="1">
    <location>
        <begin position="26"/>
        <end position="95"/>
    </location>
</feature>
<name>A0ABV6FH96_9BURK</name>
<keyword evidence="1" id="KW-0732">Signal</keyword>
<organism evidence="2 3">
    <name type="scientific">Massilia consociata</name>
    <dbReference type="NCBI Taxonomy" id="760117"/>
    <lineage>
        <taxon>Bacteria</taxon>
        <taxon>Pseudomonadati</taxon>
        <taxon>Pseudomonadota</taxon>
        <taxon>Betaproteobacteria</taxon>
        <taxon>Burkholderiales</taxon>
        <taxon>Oxalobacteraceae</taxon>
        <taxon>Telluria group</taxon>
        <taxon>Massilia</taxon>
    </lineage>
</organism>
<dbReference type="PROSITE" id="PS51257">
    <property type="entry name" value="PROKAR_LIPOPROTEIN"/>
    <property type="match status" value="1"/>
</dbReference>
<dbReference type="Proteomes" id="UP001589773">
    <property type="component" value="Unassembled WGS sequence"/>
</dbReference>
<evidence type="ECO:0008006" key="4">
    <source>
        <dbReference type="Google" id="ProtNLM"/>
    </source>
</evidence>
<gene>
    <name evidence="2" type="ORF">ACFFJK_12465</name>
</gene>